<dbReference type="SUPFAM" id="SSF51556">
    <property type="entry name" value="Metallo-dependent hydrolases"/>
    <property type="match status" value="1"/>
</dbReference>
<dbReference type="PANTHER" id="PTHR22642:SF20">
    <property type="entry name" value="AMIDOHYDROLASE 3 DOMAIN-CONTAINING PROTEIN"/>
    <property type="match status" value="1"/>
</dbReference>
<sequence>MTELYRNARVFTADESAPWAEAFVVDAGRLTHVGTNASAHEAAGSTAEVIDLGGRLVLPGFIDAHTHVMMLGEALGKVALTDARSLSEIQERLSAARAADPGVQRILGRGWLFDSLPGAPTAAMIDEAVSDVPVYLDANDYHSCWVNRAALKELGIGRDTPDPLGGRIGRDSQGEPDGMLYETAAQQFVWPFLGEVTSDADRDAAVERSLAAYLAAGVTGAVDMALGELDLAAFRRAAERRGGKLPLRIVAHWFIHNTGDEAENLAQVERAVLLAREVNTEWLRVAGIKLALDGVIDACTAAMNRPYADGSQAGPIWSPEQLGPVVAAADAAGLQVALHAIGDHASDIALDALEHAAAVNGPRHRRHRIEHLEYTSPETPARMARLGVTASMQPVHADPAIYGNWVAMLGDDRPDRSFAWPEYVAAGALLAFSTDAPTAPYDALQNMFVAATRKSALDPSYPPNNPHFARPLAEAIGHATRDAAASVMEEDRRGRLVAGLAADFAVLDADPFVHGEESLLNARVLRTVVAGRTEYLA</sequence>
<dbReference type="AlphaFoldDB" id="A0A024GYM8"/>
<dbReference type="OrthoDB" id="3238066at2"/>
<name>A0A024GYM8_9MICC</name>
<dbReference type="Pfam" id="PF07969">
    <property type="entry name" value="Amidohydro_3"/>
    <property type="match status" value="1"/>
</dbReference>
<dbReference type="CDD" id="cd01300">
    <property type="entry name" value="YtcJ_like"/>
    <property type="match status" value="1"/>
</dbReference>
<feature type="domain" description="Amidohydrolase 3" evidence="1">
    <location>
        <begin position="48"/>
        <end position="533"/>
    </location>
</feature>
<dbReference type="InterPro" id="IPR011059">
    <property type="entry name" value="Metal-dep_hydrolase_composite"/>
</dbReference>
<evidence type="ECO:0000313" key="2">
    <source>
        <dbReference type="EMBL" id="CCQ44581.1"/>
    </source>
</evidence>
<dbReference type="Gene3D" id="2.30.40.10">
    <property type="entry name" value="Urease, subunit C, domain 1"/>
    <property type="match status" value="1"/>
</dbReference>
<dbReference type="STRING" id="861266.ARTSIC4J27_508"/>
<comment type="caution">
    <text evidence="2">The sequence shown here is derived from an EMBL/GenBank/DDBJ whole genome shotgun (WGS) entry which is preliminary data.</text>
</comment>
<dbReference type="SUPFAM" id="SSF51338">
    <property type="entry name" value="Composite domain of metallo-dependent hydrolases"/>
    <property type="match status" value="1"/>
</dbReference>
<dbReference type="Gene3D" id="3.10.310.70">
    <property type="match status" value="1"/>
</dbReference>
<accession>A0A024GYM8</accession>
<proteinExistence type="predicted"/>
<dbReference type="PANTHER" id="PTHR22642">
    <property type="entry name" value="IMIDAZOLONEPROPIONASE"/>
    <property type="match status" value="1"/>
</dbReference>
<dbReference type="GO" id="GO:0016810">
    <property type="term" value="F:hydrolase activity, acting on carbon-nitrogen (but not peptide) bonds"/>
    <property type="evidence" value="ECO:0007669"/>
    <property type="project" value="InterPro"/>
</dbReference>
<keyword evidence="3" id="KW-1185">Reference proteome</keyword>
<gene>
    <name evidence="2" type="ORF">ARTSIC4J27_508</name>
</gene>
<keyword evidence="2" id="KW-0378">Hydrolase</keyword>
<reference evidence="3" key="1">
    <citation type="journal article" date="2014" name="Genome Announc.">
        <title>Genome Sequence of Arthrobacter siccitolerans 4J27, a Xeroprotectant-Producing Desiccation-Tolerant Microorganism.</title>
        <authorList>
            <person name="Manzanera M."/>
            <person name="Santa-Cruz-Calvo L."/>
            <person name="Vilchez J.I."/>
            <person name="Garcia-Fontana C."/>
            <person name="Silva-Castro G.A."/>
            <person name="Calvo C."/>
            <person name="Gonzalez-Lopez J."/>
        </authorList>
    </citation>
    <scope>NUCLEOTIDE SEQUENCE [LARGE SCALE GENOMIC DNA]</scope>
    <source>
        <strain evidence="3">4J27</strain>
    </source>
</reference>
<organism evidence="2 3">
    <name type="scientific">Pseudarthrobacter siccitolerans</name>
    <dbReference type="NCBI Taxonomy" id="861266"/>
    <lineage>
        <taxon>Bacteria</taxon>
        <taxon>Bacillati</taxon>
        <taxon>Actinomycetota</taxon>
        <taxon>Actinomycetes</taxon>
        <taxon>Micrococcales</taxon>
        <taxon>Micrococcaceae</taxon>
        <taxon>Pseudarthrobacter</taxon>
    </lineage>
</organism>
<dbReference type="InterPro" id="IPR032466">
    <property type="entry name" value="Metal_Hydrolase"/>
</dbReference>
<protein>
    <submittedName>
        <fullName evidence="2">Amidohydrolase family protein</fullName>
    </submittedName>
</protein>
<dbReference type="RefSeq" id="WP_050053642.1">
    <property type="nucleotide sequence ID" value="NZ_CAQI01000028.1"/>
</dbReference>
<dbReference type="InterPro" id="IPR013108">
    <property type="entry name" value="Amidohydro_3"/>
</dbReference>
<evidence type="ECO:0000259" key="1">
    <source>
        <dbReference type="Pfam" id="PF07969"/>
    </source>
</evidence>
<dbReference type="InterPro" id="IPR033932">
    <property type="entry name" value="YtcJ-like"/>
</dbReference>
<evidence type="ECO:0000313" key="3">
    <source>
        <dbReference type="Proteomes" id="UP000035722"/>
    </source>
</evidence>
<dbReference type="EMBL" id="CAQI01000028">
    <property type="protein sequence ID" value="CCQ44581.1"/>
    <property type="molecule type" value="Genomic_DNA"/>
</dbReference>
<dbReference type="Gene3D" id="3.20.20.140">
    <property type="entry name" value="Metal-dependent hydrolases"/>
    <property type="match status" value="1"/>
</dbReference>
<dbReference type="Proteomes" id="UP000035722">
    <property type="component" value="Unassembled WGS sequence"/>
</dbReference>